<evidence type="ECO:0000256" key="2">
    <source>
        <dbReference type="SAM" id="Phobius"/>
    </source>
</evidence>
<feature type="transmembrane region" description="Helical" evidence="2">
    <location>
        <begin position="92"/>
        <end position="114"/>
    </location>
</feature>
<dbReference type="AlphaFoldDB" id="A0A919J1S5"/>
<keyword evidence="2" id="KW-1133">Transmembrane helix</keyword>
<evidence type="ECO:0000256" key="3">
    <source>
        <dbReference type="SAM" id="SignalP"/>
    </source>
</evidence>
<keyword evidence="3" id="KW-0732">Signal</keyword>
<reference evidence="4" key="1">
    <citation type="submission" date="2021-01" db="EMBL/GenBank/DDBJ databases">
        <title>Whole genome shotgun sequence of Actinoplanes ferrugineus NBRC 15555.</title>
        <authorList>
            <person name="Komaki H."/>
            <person name="Tamura T."/>
        </authorList>
    </citation>
    <scope>NUCLEOTIDE SEQUENCE</scope>
    <source>
        <strain evidence="4">NBRC 15555</strain>
    </source>
</reference>
<protein>
    <recommendedName>
        <fullName evidence="6">Integrin beta 3</fullName>
    </recommendedName>
</protein>
<keyword evidence="5" id="KW-1185">Reference proteome</keyword>
<name>A0A919J1S5_9ACTN</name>
<evidence type="ECO:0000313" key="4">
    <source>
        <dbReference type="EMBL" id="GIE12353.1"/>
    </source>
</evidence>
<keyword evidence="2" id="KW-0472">Membrane</keyword>
<evidence type="ECO:0008006" key="6">
    <source>
        <dbReference type="Google" id="ProtNLM"/>
    </source>
</evidence>
<feature type="region of interest" description="Disordered" evidence="1">
    <location>
        <begin position="259"/>
        <end position="297"/>
    </location>
</feature>
<feature type="chain" id="PRO_5039248518" description="Integrin beta 3" evidence="3">
    <location>
        <begin position="24"/>
        <end position="297"/>
    </location>
</feature>
<organism evidence="4 5">
    <name type="scientific">Paractinoplanes ferrugineus</name>
    <dbReference type="NCBI Taxonomy" id="113564"/>
    <lineage>
        <taxon>Bacteria</taxon>
        <taxon>Bacillati</taxon>
        <taxon>Actinomycetota</taxon>
        <taxon>Actinomycetes</taxon>
        <taxon>Micromonosporales</taxon>
        <taxon>Micromonosporaceae</taxon>
        <taxon>Paractinoplanes</taxon>
    </lineage>
</organism>
<comment type="caution">
    <text evidence="4">The sequence shown here is derived from an EMBL/GenBank/DDBJ whole genome shotgun (WGS) entry which is preliminary data.</text>
</comment>
<evidence type="ECO:0000313" key="5">
    <source>
        <dbReference type="Proteomes" id="UP000598174"/>
    </source>
</evidence>
<feature type="region of interest" description="Disordered" evidence="1">
    <location>
        <begin position="39"/>
        <end position="81"/>
    </location>
</feature>
<gene>
    <name evidence="4" type="ORF">Afe05nite_41930</name>
</gene>
<proteinExistence type="predicted"/>
<dbReference type="Proteomes" id="UP000598174">
    <property type="component" value="Unassembled WGS sequence"/>
</dbReference>
<sequence length="297" mass="30798">MGTVATGAAAVGAAAVGAASVGAASVGASGRAASAAVKVAPVRDPAGAKPRTGAQPVPPRGEAGSDANPETMTGLRGAGSELRSRVRTQRRLRLVILLSLAVVALVVLPAVFGLRSASKDPVFSSLDALAVPSWAATHVEDNGSGSRWCFLDCRFRERRIDSDREFKQTTKVYTAALERAGWKPWRVADCPESPIAADQGTYTCWTRDEFTLDLFVRLPDCAIDQVAAQDPNTVQSAPATTGPTKKCVGSTVKIQVQSAVADTRGKGEPAQSPGLVGETPDPVLSNDPLLEPTPAAS</sequence>
<accession>A0A919J1S5</accession>
<feature type="signal peptide" evidence="3">
    <location>
        <begin position="1"/>
        <end position="23"/>
    </location>
</feature>
<evidence type="ECO:0000256" key="1">
    <source>
        <dbReference type="SAM" id="MobiDB-lite"/>
    </source>
</evidence>
<dbReference type="EMBL" id="BOMM01000038">
    <property type="protein sequence ID" value="GIE12353.1"/>
    <property type="molecule type" value="Genomic_DNA"/>
</dbReference>
<keyword evidence="2" id="KW-0812">Transmembrane</keyword>